<gene>
    <name evidence="3" type="ORF">W5A_06118</name>
</gene>
<dbReference type="GO" id="GO:0016020">
    <property type="term" value="C:membrane"/>
    <property type="evidence" value="ECO:0007669"/>
    <property type="project" value="UniProtKB-UniRule"/>
</dbReference>
<reference evidence="3 4" key="1">
    <citation type="journal article" date="2012" name="J. Bacteriol.">
        <title>Genome Sequence of the Halotolerant Bacterium Imtechella halotolerans K1T.</title>
        <authorList>
            <person name="Kumar S."/>
            <person name="Vikram S."/>
            <person name="Subramanian S."/>
            <person name="Raghava G.P."/>
            <person name="Pinnaka A.K."/>
        </authorList>
    </citation>
    <scope>NUCLEOTIDE SEQUENCE [LARGE SCALE GENOMIC DNA]</scope>
    <source>
        <strain evidence="3 4">K1</strain>
    </source>
</reference>
<dbReference type="InterPro" id="IPR036737">
    <property type="entry name" value="OmpA-like_sf"/>
</dbReference>
<feature type="domain" description="OmpA-like" evidence="2">
    <location>
        <begin position="1"/>
        <end position="65"/>
    </location>
</feature>
<dbReference type="OrthoDB" id="9815217at2"/>
<dbReference type="PROSITE" id="PS51123">
    <property type="entry name" value="OMPA_2"/>
    <property type="match status" value="1"/>
</dbReference>
<dbReference type="STRING" id="946077.W5A_06118"/>
<dbReference type="Proteomes" id="UP000005938">
    <property type="component" value="Unassembled WGS sequence"/>
</dbReference>
<evidence type="ECO:0000259" key="2">
    <source>
        <dbReference type="PROSITE" id="PS51123"/>
    </source>
</evidence>
<evidence type="ECO:0000256" key="1">
    <source>
        <dbReference type="PROSITE-ProRule" id="PRU00473"/>
    </source>
</evidence>
<evidence type="ECO:0000313" key="4">
    <source>
        <dbReference type="Proteomes" id="UP000005938"/>
    </source>
</evidence>
<keyword evidence="1" id="KW-0472">Membrane</keyword>
<dbReference type="InterPro" id="IPR006665">
    <property type="entry name" value="OmpA-like"/>
</dbReference>
<keyword evidence="4" id="KW-1185">Reference proteome</keyword>
<dbReference type="SUPFAM" id="SSF103088">
    <property type="entry name" value="OmpA-like"/>
    <property type="match status" value="1"/>
</dbReference>
<dbReference type="AlphaFoldDB" id="I0WHA1"/>
<name>I0WHA1_9FLAO</name>
<evidence type="ECO:0000313" key="3">
    <source>
        <dbReference type="EMBL" id="EID75767.1"/>
    </source>
</evidence>
<protein>
    <recommendedName>
        <fullName evidence="2">OmpA-like domain-containing protein</fullName>
    </recommendedName>
</protein>
<dbReference type="EMBL" id="AJJU01000004">
    <property type="protein sequence ID" value="EID75767.1"/>
    <property type="molecule type" value="Genomic_DNA"/>
</dbReference>
<dbReference type="Gene3D" id="3.30.1330.60">
    <property type="entry name" value="OmpA-like domain"/>
    <property type="match status" value="1"/>
</dbReference>
<accession>I0WHA1</accession>
<proteinExistence type="predicted"/>
<comment type="caution">
    <text evidence="3">The sequence shown here is derived from an EMBL/GenBank/DDBJ whole genome shotgun (WGS) entry which is preliminary data.</text>
</comment>
<organism evidence="3 4">
    <name type="scientific">Imtechella halotolerans K1</name>
    <dbReference type="NCBI Taxonomy" id="946077"/>
    <lineage>
        <taxon>Bacteria</taxon>
        <taxon>Pseudomonadati</taxon>
        <taxon>Bacteroidota</taxon>
        <taxon>Flavobacteriia</taxon>
        <taxon>Flavobacteriales</taxon>
        <taxon>Flavobacteriaceae</taxon>
        <taxon>Imtechella</taxon>
    </lineage>
</organism>
<sequence>MIAIWETFVKNMILLKSRTASVRNYLIDKMGIDSERLLFQGRGEYEPLIENTTPLFKVQKEESRI</sequence>
<dbReference type="RefSeq" id="WP_008238497.1">
    <property type="nucleotide sequence ID" value="NZ_AJJU01000004.1"/>
</dbReference>